<dbReference type="InterPro" id="IPR000683">
    <property type="entry name" value="Gfo/Idh/MocA-like_OxRdtase_N"/>
</dbReference>
<dbReference type="InterPro" id="IPR050463">
    <property type="entry name" value="Gfo/Idh/MocA_oxidrdct_glycsds"/>
</dbReference>
<name>A0A917ZKE7_9GAMM</name>
<dbReference type="SUPFAM" id="SSF51735">
    <property type="entry name" value="NAD(P)-binding Rossmann-fold domains"/>
    <property type="match status" value="1"/>
</dbReference>
<dbReference type="PANTHER" id="PTHR43818">
    <property type="entry name" value="BCDNA.GH03377"/>
    <property type="match status" value="1"/>
</dbReference>
<dbReference type="Gene3D" id="3.30.360.10">
    <property type="entry name" value="Dihydrodipicolinate Reductase, domain 2"/>
    <property type="match status" value="1"/>
</dbReference>
<dbReference type="Gene3D" id="3.40.50.720">
    <property type="entry name" value="NAD(P)-binding Rossmann-like Domain"/>
    <property type="match status" value="1"/>
</dbReference>
<organism evidence="4 5">
    <name type="scientific">Marinobacterium nitratireducens</name>
    <dbReference type="NCBI Taxonomy" id="518897"/>
    <lineage>
        <taxon>Bacteria</taxon>
        <taxon>Pseudomonadati</taxon>
        <taxon>Pseudomonadota</taxon>
        <taxon>Gammaproteobacteria</taxon>
        <taxon>Oceanospirillales</taxon>
        <taxon>Oceanospirillaceae</taxon>
        <taxon>Marinobacterium</taxon>
    </lineage>
</organism>
<comment type="caution">
    <text evidence="4">The sequence shown here is derived from an EMBL/GenBank/DDBJ whole genome shotgun (WGS) entry which is preliminary data.</text>
</comment>
<dbReference type="InterPro" id="IPR055170">
    <property type="entry name" value="GFO_IDH_MocA-like_dom"/>
</dbReference>
<sequence>MIRLGLIGAGAMGAHHAKQFQAIAGCELVAVCDIDAGRAAAFAAEHDIEGVYSDIGRMLAGADIDAVTVVTPDKFHKDASLAAIAAGKHILCEKPLATNEADASEMAAAANRAGVINMINLSYRDCSALQHARELIAAGRIGRVMHVEASYLQSWLTSNLWGDWRTDPQWLWRLSSEHGSKGVLGDVGIHILDFASYPVGEISAINCRLKCFDKAEGNRIGDYPLDANDSALIRMEFANGALGSVHTSRWATGHRNSLRLRIFGDRGAVTIDIDLHDGWETLSLCEGDNVDPARWVKVEAASTPTIYQRFIRSIETGVNDQPDFHHGARLQRVLDCCFVSDREDRTLSLDTPAPALAASA</sequence>
<evidence type="ECO:0000259" key="3">
    <source>
        <dbReference type="Pfam" id="PF22725"/>
    </source>
</evidence>
<dbReference type="GO" id="GO:0016491">
    <property type="term" value="F:oxidoreductase activity"/>
    <property type="evidence" value="ECO:0007669"/>
    <property type="project" value="UniProtKB-KW"/>
</dbReference>
<dbReference type="Pfam" id="PF22725">
    <property type="entry name" value="GFO_IDH_MocA_C3"/>
    <property type="match status" value="1"/>
</dbReference>
<dbReference type="GO" id="GO:0000166">
    <property type="term" value="F:nucleotide binding"/>
    <property type="evidence" value="ECO:0007669"/>
    <property type="project" value="InterPro"/>
</dbReference>
<protein>
    <submittedName>
        <fullName evidence="4">Oxidoreductase</fullName>
    </submittedName>
</protein>
<gene>
    <name evidence="4" type="ORF">GCM10011348_34310</name>
</gene>
<dbReference type="PANTHER" id="PTHR43818:SF11">
    <property type="entry name" value="BCDNA.GH03377"/>
    <property type="match status" value="1"/>
</dbReference>
<dbReference type="AlphaFoldDB" id="A0A917ZKE7"/>
<accession>A0A917ZKE7</accession>
<evidence type="ECO:0000313" key="5">
    <source>
        <dbReference type="Proteomes" id="UP000599578"/>
    </source>
</evidence>
<dbReference type="SUPFAM" id="SSF55347">
    <property type="entry name" value="Glyceraldehyde-3-phosphate dehydrogenase-like, C-terminal domain"/>
    <property type="match status" value="1"/>
</dbReference>
<dbReference type="Proteomes" id="UP000599578">
    <property type="component" value="Unassembled WGS sequence"/>
</dbReference>
<feature type="domain" description="GFO/IDH/MocA-like oxidoreductase" evidence="3">
    <location>
        <begin position="130"/>
        <end position="269"/>
    </location>
</feature>
<evidence type="ECO:0000259" key="2">
    <source>
        <dbReference type="Pfam" id="PF01408"/>
    </source>
</evidence>
<dbReference type="Pfam" id="PF01408">
    <property type="entry name" value="GFO_IDH_MocA"/>
    <property type="match status" value="1"/>
</dbReference>
<reference evidence="4 5" key="1">
    <citation type="journal article" date="2014" name="Int. J. Syst. Evol. Microbiol.">
        <title>Complete genome sequence of Corynebacterium casei LMG S-19264T (=DSM 44701T), isolated from a smear-ripened cheese.</title>
        <authorList>
            <consortium name="US DOE Joint Genome Institute (JGI-PGF)"/>
            <person name="Walter F."/>
            <person name="Albersmeier A."/>
            <person name="Kalinowski J."/>
            <person name="Ruckert C."/>
        </authorList>
    </citation>
    <scope>NUCLEOTIDE SEQUENCE [LARGE SCALE GENOMIC DNA]</scope>
    <source>
        <strain evidence="4 5">CGMCC 1.7286</strain>
    </source>
</reference>
<feature type="domain" description="Gfo/Idh/MocA-like oxidoreductase N-terminal" evidence="2">
    <location>
        <begin position="2"/>
        <end position="119"/>
    </location>
</feature>
<proteinExistence type="predicted"/>
<keyword evidence="1" id="KW-0560">Oxidoreductase</keyword>
<evidence type="ECO:0000313" key="4">
    <source>
        <dbReference type="EMBL" id="GGO85538.1"/>
    </source>
</evidence>
<evidence type="ECO:0000256" key="1">
    <source>
        <dbReference type="ARBA" id="ARBA00023002"/>
    </source>
</evidence>
<dbReference type="EMBL" id="BMLT01000009">
    <property type="protein sequence ID" value="GGO85538.1"/>
    <property type="molecule type" value="Genomic_DNA"/>
</dbReference>
<keyword evidence="5" id="KW-1185">Reference proteome</keyword>
<dbReference type="RefSeq" id="WP_188861836.1">
    <property type="nucleotide sequence ID" value="NZ_BMLT01000009.1"/>
</dbReference>
<dbReference type="InterPro" id="IPR036291">
    <property type="entry name" value="NAD(P)-bd_dom_sf"/>
</dbReference>